<reference evidence="1 2" key="1">
    <citation type="submission" date="2010-03" db="EMBL/GenBank/DDBJ databases">
        <title>The genome sequence of Ruminococcus obeum A2-162.</title>
        <authorList>
            <consortium name="metaHIT consortium -- http://www.metahit.eu/"/>
            <person name="Pajon A."/>
            <person name="Turner K."/>
            <person name="Parkhill J."/>
            <person name="Duncan S."/>
            <person name="Flint H."/>
        </authorList>
    </citation>
    <scope>NUCLEOTIDE SEQUENCE [LARGE SCALE GENOMIC DNA]</scope>
    <source>
        <strain evidence="1 2">A2-162</strain>
    </source>
</reference>
<evidence type="ECO:0000313" key="1">
    <source>
        <dbReference type="EMBL" id="CBL22347.1"/>
    </source>
</evidence>
<dbReference type="Proteomes" id="UP000008955">
    <property type="component" value="Chromosome"/>
</dbReference>
<reference evidence="1 2" key="2">
    <citation type="submission" date="2010-03" db="EMBL/GenBank/DDBJ databases">
        <authorList>
            <person name="Pajon A."/>
        </authorList>
    </citation>
    <scope>NUCLEOTIDE SEQUENCE [LARGE SCALE GENOMIC DNA]</scope>
    <source>
        <strain evidence="1 2">A2-162</strain>
    </source>
</reference>
<evidence type="ECO:0000313" key="2">
    <source>
        <dbReference type="Proteomes" id="UP000008955"/>
    </source>
</evidence>
<sequence length="322" mass="37512">MTKAIHMVQNVFSEQLSRKIKSIDNVFGDFLVNKGLYDEIEITKDNIYELADLIGGHVKIDIYCPKCRESRVFSCEMIPYYWYSERNQEIQGRSLEEEIVSWQDIQNMKGPNCIDSPENFWTWTNSSIESDTRLMVFKFFCAMDNTHHLDYIVLTSENKMKKIGQYPSVADLSFPELKEYRKVMTKEDEKELKRAIGLFASGIGVGSFVYLRRIFERIIATASQKAIENGKIKEEEFSKAYVTEKIKMLAEYLPKSLVNSPVFYGIISKGIHELSEEECLEFFPVLQSFIMMILRQWEKIRRDEEEEKKLAASLSNIAAKVK</sequence>
<dbReference type="HOGENOM" id="CLU_070563_0_0_9"/>
<dbReference type="EMBL" id="FP929054">
    <property type="protein sequence ID" value="CBL22347.1"/>
    <property type="molecule type" value="Genomic_DNA"/>
</dbReference>
<proteinExistence type="predicted"/>
<dbReference type="RefSeq" id="WP_015541233.1">
    <property type="nucleotide sequence ID" value="NC_021022.1"/>
</dbReference>
<dbReference type="KEGG" id="rob:CK5_08140"/>
<name>D4LXJ4_9FIRM</name>
<keyword evidence="2" id="KW-1185">Reference proteome</keyword>
<dbReference type="AlphaFoldDB" id="D4LXJ4"/>
<accession>D4LXJ4</accession>
<dbReference type="PATRIC" id="fig|657314.3.peg.579"/>
<gene>
    <name evidence="1" type="ORF">CK5_08140</name>
</gene>
<protein>
    <submittedName>
        <fullName evidence="1">Uncharacterized protein</fullName>
    </submittedName>
</protein>
<organism evidence="1 2">
    <name type="scientific">Blautia obeum A2-162</name>
    <dbReference type="NCBI Taxonomy" id="657314"/>
    <lineage>
        <taxon>Bacteria</taxon>
        <taxon>Bacillati</taxon>
        <taxon>Bacillota</taxon>
        <taxon>Clostridia</taxon>
        <taxon>Lachnospirales</taxon>
        <taxon>Lachnospiraceae</taxon>
        <taxon>Blautia</taxon>
    </lineage>
</organism>